<proteinExistence type="predicted"/>
<sequence length="21" mass="2454">RPMNIGTILLIRRDSIRISQT</sequence>
<gene>
    <name evidence="1" type="ORF">METZ01_LOCUS278358</name>
</gene>
<name>A0A382KKT6_9ZZZZ</name>
<accession>A0A382KKT6</accession>
<reference evidence="1" key="1">
    <citation type="submission" date="2018-05" db="EMBL/GenBank/DDBJ databases">
        <authorList>
            <person name="Lanie J.A."/>
            <person name="Ng W.-L."/>
            <person name="Kazmierczak K.M."/>
            <person name="Andrzejewski T.M."/>
            <person name="Davidsen T.M."/>
            <person name="Wayne K.J."/>
            <person name="Tettelin H."/>
            <person name="Glass J.I."/>
            <person name="Rusch D."/>
            <person name="Podicherti R."/>
            <person name="Tsui H.-C.T."/>
            <person name="Winkler M.E."/>
        </authorList>
    </citation>
    <scope>NUCLEOTIDE SEQUENCE</scope>
</reference>
<protein>
    <submittedName>
        <fullName evidence="1">Uncharacterized protein</fullName>
    </submittedName>
</protein>
<organism evidence="1">
    <name type="scientific">marine metagenome</name>
    <dbReference type="NCBI Taxonomy" id="408172"/>
    <lineage>
        <taxon>unclassified sequences</taxon>
        <taxon>metagenomes</taxon>
        <taxon>ecological metagenomes</taxon>
    </lineage>
</organism>
<dbReference type="AlphaFoldDB" id="A0A382KKT6"/>
<feature type="non-terminal residue" evidence="1">
    <location>
        <position position="1"/>
    </location>
</feature>
<dbReference type="EMBL" id="UINC01081545">
    <property type="protein sequence ID" value="SVC25504.1"/>
    <property type="molecule type" value="Genomic_DNA"/>
</dbReference>
<evidence type="ECO:0000313" key="1">
    <source>
        <dbReference type="EMBL" id="SVC25504.1"/>
    </source>
</evidence>